<name>A0ABP9B0N8_9MICC</name>
<gene>
    <name evidence="5" type="ORF">GCM10023352_03470</name>
</gene>
<dbReference type="SMART" id="SM00482">
    <property type="entry name" value="POLAc"/>
    <property type="match status" value="1"/>
</dbReference>
<dbReference type="InterPro" id="IPR002298">
    <property type="entry name" value="DNA_polymerase_A"/>
</dbReference>
<dbReference type="Gene3D" id="3.30.70.370">
    <property type="match status" value="1"/>
</dbReference>
<dbReference type="PANTHER" id="PTHR10133">
    <property type="entry name" value="DNA POLYMERASE I"/>
    <property type="match status" value="1"/>
</dbReference>
<dbReference type="InterPro" id="IPR001098">
    <property type="entry name" value="DNA-dir_DNA_pol_A_palm_dom"/>
</dbReference>
<dbReference type="EMBL" id="BAABKP010000001">
    <property type="protein sequence ID" value="GAA4788949.1"/>
    <property type="molecule type" value="Genomic_DNA"/>
</dbReference>
<keyword evidence="5" id="KW-0269">Exonuclease</keyword>
<organism evidence="5 6">
    <name type="scientific">Rothia endophytica</name>
    <dbReference type="NCBI Taxonomy" id="1324766"/>
    <lineage>
        <taxon>Bacteria</taxon>
        <taxon>Bacillati</taxon>
        <taxon>Actinomycetota</taxon>
        <taxon>Actinomycetes</taxon>
        <taxon>Micrococcales</taxon>
        <taxon>Micrococcaceae</taxon>
        <taxon>Rothia</taxon>
    </lineage>
</organism>
<evidence type="ECO:0000256" key="3">
    <source>
        <dbReference type="ARBA" id="ARBA00049244"/>
    </source>
</evidence>
<proteinExistence type="predicted"/>
<dbReference type="EC" id="2.7.7.7" evidence="1"/>
<evidence type="ECO:0000256" key="2">
    <source>
        <dbReference type="ARBA" id="ARBA00022705"/>
    </source>
</evidence>
<sequence>MYIVLGPADASTGENLGGAVDALWEAITLNDTGSGTHRTFPLGKIADFVQTVEKHNTHRTIRWTWADARMVMPMLLQAGASPSSCHDLRLVQRLLVTAASRAQNGISFTPVLELGKEAQPAGTLPARRQIEGQESLFDAPPITASRDEQEPAPTASLLLEELQAQLTTIKSAPYPGRLGLLAATESQGGIIAAEMKHYGMPWNRAIHEKILEHQLGARPAGYQRPYKLEQLAARLRQELGAPNLNPDSPHEVLRALQSAGFSVTSTRKWELTEWANSAPHLRESRWQVVRPLLEYKRLARLYTANGWAWLDAWVTDNRFHPAYEVASAATGRWGAHGGGAMQIPKDVRAAVHAEEGMLLTVADAAQIEPRILAVMSGDRALAVAGRDTDLYLGIAEIGKRTGSALADRSHAKIALLAAMYGATTGEGGQLMPHLKKLFPQAIGFTEKAAEIGLRGGQVTTFLGRTSPAPSHAWFEAQRDRSSAEKERAAATAARSHSRFTRNFVIQGTAAEWAVIWMAQIRRRLRTERRFGHRLQSRLVYFLHDEIMIYGPQNEAALCATIVRESAQAAAELIFGPTDVEFPVTVVTTDDYSQAK</sequence>
<keyword evidence="2" id="KW-0235">DNA replication</keyword>
<dbReference type="Proteomes" id="UP001500187">
    <property type="component" value="Unassembled WGS sequence"/>
</dbReference>
<evidence type="ECO:0000259" key="4">
    <source>
        <dbReference type="SMART" id="SM00482"/>
    </source>
</evidence>
<feature type="domain" description="DNA-directed DNA polymerase family A palm" evidence="4">
    <location>
        <begin position="344"/>
        <end position="554"/>
    </location>
</feature>
<protein>
    <recommendedName>
        <fullName evidence="1">DNA-directed DNA polymerase</fullName>
        <ecNumber evidence="1">2.7.7.7</ecNumber>
    </recommendedName>
</protein>
<reference evidence="6" key="1">
    <citation type="journal article" date="2019" name="Int. J. Syst. Evol. Microbiol.">
        <title>The Global Catalogue of Microorganisms (GCM) 10K type strain sequencing project: providing services to taxonomists for standard genome sequencing and annotation.</title>
        <authorList>
            <consortium name="The Broad Institute Genomics Platform"/>
            <consortium name="The Broad Institute Genome Sequencing Center for Infectious Disease"/>
            <person name="Wu L."/>
            <person name="Ma J."/>
        </authorList>
    </citation>
    <scope>NUCLEOTIDE SEQUENCE [LARGE SCALE GENOMIC DNA]</scope>
    <source>
        <strain evidence="6">JCM 18541</strain>
    </source>
</reference>
<evidence type="ECO:0000313" key="5">
    <source>
        <dbReference type="EMBL" id="GAA4788949.1"/>
    </source>
</evidence>
<dbReference type="SUPFAM" id="SSF56672">
    <property type="entry name" value="DNA/RNA polymerases"/>
    <property type="match status" value="1"/>
</dbReference>
<dbReference type="NCBIfam" id="NF011538">
    <property type="entry name" value="PRK14975.1-1"/>
    <property type="match status" value="1"/>
</dbReference>
<keyword evidence="5" id="KW-0378">Hydrolase</keyword>
<dbReference type="Gene3D" id="1.10.150.20">
    <property type="entry name" value="5' to 3' exonuclease, C-terminal subdomain"/>
    <property type="match status" value="1"/>
</dbReference>
<dbReference type="InterPro" id="IPR043502">
    <property type="entry name" value="DNA/RNA_pol_sf"/>
</dbReference>
<keyword evidence="5" id="KW-0540">Nuclease</keyword>
<comment type="catalytic activity">
    <reaction evidence="3">
        <text>DNA(n) + a 2'-deoxyribonucleoside 5'-triphosphate = DNA(n+1) + diphosphate</text>
        <dbReference type="Rhea" id="RHEA:22508"/>
        <dbReference type="Rhea" id="RHEA-COMP:17339"/>
        <dbReference type="Rhea" id="RHEA-COMP:17340"/>
        <dbReference type="ChEBI" id="CHEBI:33019"/>
        <dbReference type="ChEBI" id="CHEBI:61560"/>
        <dbReference type="ChEBI" id="CHEBI:173112"/>
        <dbReference type="EC" id="2.7.7.7"/>
    </reaction>
</comment>
<dbReference type="Pfam" id="PF00476">
    <property type="entry name" value="DNA_pol_A"/>
    <property type="match status" value="1"/>
</dbReference>
<dbReference type="RefSeq" id="WP_345443973.1">
    <property type="nucleotide sequence ID" value="NZ_BAABKP010000001.1"/>
</dbReference>
<comment type="caution">
    <text evidence="5">The sequence shown here is derived from an EMBL/GenBank/DDBJ whole genome shotgun (WGS) entry which is preliminary data.</text>
</comment>
<evidence type="ECO:0000313" key="6">
    <source>
        <dbReference type="Proteomes" id="UP001500187"/>
    </source>
</evidence>
<dbReference type="GO" id="GO:0004527">
    <property type="term" value="F:exonuclease activity"/>
    <property type="evidence" value="ECO:0007669"/>
    <property type="project" value="UniProtKB-KW"/>
</dbReference>
<dbReference type="CDD" id="cd06444">
    <property type="entry name" value="DNA_pol_A"/>
    <property type="match status" value="1"/>
</dbReference>
<dbReference type="PANTHER" id="PTHR10133:SF27">
    <property type="entry name" value="DNA POLYMERASE NU"/>
    <property type="match status" value="1"/>
</dbReference>
<keyword evidence="6" id="KW-1185">Reference proteome</keyword>
<evidence type="ECO:0000256" key="1">
    <source>
        <dbReference type="ARBA" id="ARBA00012417"/>
    </source>
</evidence>
<accession>A0ABP9B0N8</accession>